<dbReference type="SMART" id="SM00327">
    <property type="entry name" value="VWA"/>
    <property type="match status" value="1"/>
</dbReference>
<proteinExistence type="predicted"/>
<dbReference type="AlphaFoldDB" id="U5LIK0"/>
<dbReference type="EMBL" id="CP006643">
    <property type="protein sequence ID" value="AGX06457.1"/>
    <property type="molecule type" value="Genomic_DNA"/>
</dbReference>
<feature type="domain" description="VWFA" evidence="1">
    <location>
        <begin position="135"/>
        <end position="323"/>
    </location>
</feature>
<dbReference type="HOGENOM" id="CLU_037841_1_0_9"/>
<dbReference type="RefSeq" id="WP_009792768.1">
    <property type="nucleotide sequence ID" value="NC_022524.1"/>
</dbReference>
<name>U5LIK0_9BACI</name>
<dbReference type="Proteomes" id="UP000017805">
    <property type="component" value="Chromosome"/>
</dbReference>
<reference evidence="2 3" key="1">
    <citation type="submission" date="2013-07" db="EMBL/GenBank/DDBJ databases">
        <title>Complete genome sequence of Bacillus infantis NRRL B-14911 that has potential to induce cardiac disease by antigenic mimicry.</title>
        <authorList>
            <person name="Massilamany C."/>
            <person name="Smith T.P.L."/>
            <person name="Loy J.D."/>
            <person name="Barletta R."/>
            <person name="Reddy J."/>
        </authorList>
    </citation>
    <scope>NUCLEOTIDE SEQUENCE [LARGE SCALE GENOMIC DNA]</scope>
    <source>
        <strain evidence="2 3">NRRL B-14911</strain>
    </source>
</reference>
<accession>U5LIK0</accession>
<dbReference type="InterPro" id="IPR036465">
    <property type="entry name" value="vWFA_dom_sf"/>
</dbReference>
<dbReference type="PROSITE" id="PS51257">
    <property type="entry name" value="PROKAR_LIPOPROTEIN"/>
    <property type="match status" value="1"/>
</dbReference>
<organism evidence="2 3">
    <name type="scientific">Bacillus infantis NRRL B-14911</name>
    <dbReference type="NCBI Taxonomy" id="1367477"/>
    <lineage>
        <taxon>Bacteria</taxon>
        <taxon>Bacillati</taxon>
        <taxon>Bacillota</taxon>
        <taxon>Bacilli</taxon>
        <taxon>Bacillales</taxon>
        <taxon>Bacillaceae</taxon>
        <taxon>Bacillus</taxon>
    </lineage>
</organism>
<evidence type="ECO:0000313" key="2">
    <source>
        <dbReference type="EMBL" id="AGX06457.1"/>
    </source>
</evidence>
<dbReference type="SUPFAM" id="SSF53300">
    <property type="entry name" value="vWA-like"/>
    <property type="match status" value="1"/>
</dbReference>
<dbReference type="Pfam" id="PF00092">
    <property type="entry name" value="VWA"/>
    <property type="match status" value="1"/>
</dbReference>
<evidence type="ECO:0000313" key="3">
    <source>
        <dbReference type="Proteomes" id="UP000017805"/>
    </source>
</evidence>
<sequence>MRKFYYVSLLAFMMIFTGCSKEDPSAADSSDVKSVKIEEEPVQYPEAATSAEEIVKQQMGEKIEKAMDEGSEEANMSEEEVMADFEAEGMTAEEVYNGLVHWFAVDYSEVNDALVNYEPAFGEYGAEEEEQQTKNISIQIDSSGSMNGQVSGGVKMNLAKEAVENFAAGFPEDTIMTLRTYGHKGTGDDKDKAMSCASTEVMYDANTYDQAAFKAALEKFKPSGWTPLAASIKAGYEDLKKKAGEDTENILYIVSDGIETCEGDPVKEAKALADSDLNMKVHIIGFDVDDAGQDQLKKTAEAGNGKYYTVNSKLELTNTLNELMGEAISSIRKNNEKAMNGIDINFKSVELRKDVQKLRSNFMNMAGVENEVLKGAAQELESQEKVTSEDVEAITEMADERLSVLAEYSGKLEEAAQEKITVKKDELFEAME</sequence>
<keyword evidence="3" id="KW-1185">Reference proteome</keyword>
<dbReference type="PATRIC" id="fig|1367477.3.peg.4609"/>
<dbReference type="STRING" id="1367477.N288_23090"/>
<evidence type="ECO:0000259" key="1">
    <source>
        <dbReference type="PROSITE" id="PS50234"/>
    </source>
</evidence>
<dbReference type="InterPro" id="IPR002035">
    <property type="entry name" value="VWF_A"/>
</dbReference>
<protein>
    <recommendedName>
        <fullName evidence="1">VWFA domain-containing protein</fullName>
    </recommendedName>
</protein>
<dbReference type="KEGG" id="bif:N288_23090"/>
<gene>
    <name evidence="2" type="ORF">N288_23090</name>
</gene>
<dbReference type="Gene3D" id="3.40.50.410">
    <property type="entry name" value="von Willebrand factor, type A domain"/>
    <property type="match status" value="2"/>
</dbReference>
<dbReference type="PROSITE" id="PS50234">
    <property type="entry name" value="VWFA"/>
    <property type="match status" value="1"/>
</dbReference>